<name>A0A6P2C1U7_9ACTN</name>
<reference evidence="2 3" key="1">
    <citation type="submission" date="2018-11" db="EMBL/GenBank/DDBJ databases">
        <title>Trebonia kvetii gen.nov., sp.nov., a novel acidophilic actinobacterium, and proposal of the new actinobacterial family Treboniaceae fam. nov.</title>
        <authorList>
            <person name="Rapoport D."/>
            <person name="Sagova-Mareckova M."/>
            <person name="Sedlacek I."/>
            <person name="Provaznik J."/>
            <person name="Kralova S."/>
            <person name="Pavlinic D."/>
            <person name="Benes V."/>
            <person name="Kopecky J."/>
        </authorList>
    </citation>
    <scope>NUCLEOTIDE SEQUENCE [LARGE SCALE GENOMIC DNA]</scope>
    <source>
        <strain evidence="2 3">15Tr583</strain>
    </source>
</reference>
<dbReference type="Proteomes" id="UP000460272">
    <property type="component" value="Unassembled WGS sequence"/>
</dbReference>
<keyword evidence="3" id="KW-1185">Reference proteome</keyword>
<dbReference type="RefSeq" id="WP_145852643.1">
    <property type="nucleotide sequence ID" value="NZ_RPFW01000002.1"/>
</dbReference>
<dbReference type="InterPro" id="IPR017517">
    <property type="entry name" value="Maleyloyr_isom"/>
</dbReference>
<evidence type="ECO:0000313" key="3">
    <source>
        <dbReference type="Proteomes" id="UP000460272"/>
    </source>
</evidence>
<organism evidence="2 3">
    <name type="scientific">Trebonia kvetii</name>
    <dbReference type="NCBI Taxonomy" id="2480626"/>
    <lineage>
        <taxon>Bacteria</taxon>
        <taxon>Bacillati</taxon>
        <taxon>Actinomycetota</taxon>
        <taxon>Actinomycetes</taxon>
        <taxon>Streptosporangiales</taxon>
        <taxon>Treboniaceae</taxon>
        <taxon>Trebonia</taxon>
    </lineage>
</organism>
<dbReference type="Pfam" id="PF11716">
    <property type="entry name" value="MDMPI_N"/>
    <property type="match status" value="1"/>
</dbReference>
<dbReference type="InterPro" id="IPR024344">
    <property type="entry name" value="MDMPI_metal-binding"/>
</dbReference>
<comment type="caution">
    <text evidence="2">The sequence shown here is derived from an EMBL/GenBank/DDBJ whole genome shotgun (WGS) entry which is preliminary data.</text>
</comment>
<dbReference type="SUPFAM" id="SSF109854">
    <property type="entry name" value="DinB/YfiT-like putative metalloenzymes"/>
    <property type="match status" value="1"/>
</dbReference>
<dbReference type="NCBIfam" id="TIGR03083">
    <property type="entry name" value="maleylpyruvate isomerase family mycothiol-dependent enzyme"/>
    <property type="match status" value="1"/>
</dbReference>
<dbReference type="AlphaFoldDB" id="A0A6P2C1U7"/>
<feature type="domain" description="Mycothiol-dependent maleylpyruvate isomerase metal-binding" evidence="1">
    <location>
        <begin position="5"/>
        <end position="129"/>
    </location>
</feature>
<dbReference type="OrthoDB" id="5185819at2"/>
<sequence length="198" mass="20327">MTADLRPATSVLAELVQGVRDDQLTTVTPCGGITVGELLDHIDNLSLAFAAAGSRQLLPDGGAPRPPDAARLGTDWRDRLRVQLDELAAAWQPPGAWDGTTVVGGGEMPAPVAGAAAVDEVLVHGWDLAVATGQRYPGEDPSLAGPVTTAHAWASAVAEQNPDGTPGLFGPPVDVPGDAPVMDRLLGLTGRQPGWQPG</sequence>
<dbReference type="NCBIfam" id="TIGR03086">
    <property type="entry name" value="TIGR03086 family metal-binding protein"/>
    <property type="match status" value="1"/>
</dbReference>
<dbReference type="Gene3D" id="1.20.120.450">
    <property type="entry name" value="dinb family like domain"/>
    <property type="match status" value="1"/>
</dbReference>
<protein>
    <submittedName>
        <fullName evidence="2">TIGR03086 family protein</fullName>
    </submittedName>
</protein>
<accession>A0A6P2C1U7</accession>
<gene>
    <name evidence="2" type="ORF">EAS64_09895</name>
</gene>
<proteinExistence type="predicted"/>
<dbReference type="InterPro" id="IPR017520">
    <property type="entry name" value="CHP03086"/>
</dbReference>
<dbReference type="EMBL" id="RPFW01000002">
    <property type="protein sequence ID" value="TVZ04937.1"/>
    <property type="molecule type" value="Genomic_DNA"/>
</dbReference>
<evidence type="ECO:0000313" key="2">
    <source>
        <dbReference type="EMBL" id="TVZ04937.1"/>
    </source>
</evidence>
<dbReference type="GO" id="GO:0046872">
    <property type="term" value="F:metal ion binding"/>
    <property type="evidence" value="ECO:0007669"/>
    <property type="project" value="InterPro"/>
</dbReference>
<dbReference type="InterPro" id="IPR034660">
    <property type="entry name" value="DinB/YfiT-like"/>
</dbReference>
<evidence type="ECO:0000259" key="1">
    <source>
        <dbReference type="Pfam" id="PF11716"/>
    </source>
</evidence>